<sequence length="158" mass="17589">MKHTLFDNCDDSISLICSSKLIVAEFVADLVALLLFSAHFLLAICISSICFKRSLRASAINFSLSCDVRSNAAIFASLLNYPKEKKSINQYCQYKYHESNSFRNCVFSSNNKSMESSFFSELSCGLHAAIELMDVVLVAVDDAVVVVCLNLIIDFDCR</sequence>
<evidence type="ECO:0000256" key="1">
    <source>
        <dbReference type="SAM" id="Phobius"/>
    </source>
</evidence>
<reference evidence="2 3" key="2">
    <citation type="journal article" date="2022" name="Mol. Biol. Evol.">
        <title>Comparative Genomics Reveals Insights into the Divergent Evolution of Astigmatic Mites and Household Pest Adaptations.</title>
        <authorList>
            <person name="Xiong Q."/>
            <person name="Wan A.T."/>
            <person name="Liu X."/>
            <person name="Fung C.S."/>
            <person name="Xiao X."/>
            <person name="Malainual N."/>
            <person name="Hou J."/>
            <person name="Wang L."/>
            <person name="Wang M."/>
            <person name="Yang K.Y."/>
            <person name="Cui Y."/>
            <person name="Leung E.L."/>
            <person name="Nong W."/>
            <person name="Shin S.K."/>
            <person name="Au S.W."/>
            <person name="Jeong K.Y."/>
            <person name="Chew F.T."/>
            <person name="Hui J.H."/>
            <person name="Leung T.F."/>
            <person name="Tungtrongchitr A."/>
            <person name="Zhong N."/>
            <person name="Liu Z."/>
            <person name="Tsui S.K."/>
        </authorList>
    </citation>
    <scope>NUCLEOTIDE SEQUENCE [LARGE SCALE GENOMIC DNA]</scope>
    <source>
        <strain evidence="2">Derp</strain>
    </source>
</reference>
<accession>A0ABQ8JPL8</accession>
<name>A0ABQ8JPL8_DERPT</name>
<keyword evidence="1" id="KW-1133">Transmembrane helix</keyword>
<keyword evidence="1" id="KW-0812">Transmembrane</keyword>
<reference evidence="2 3" key="1">
    <citation type="journal article" date="2018" name="J. Allergy Clin. Immunol.">
        <title>High-quality assembly of Dermatophagoides pteronyssinus genome and transcriptome reveals a wide range of novel allergens.</title>
        <authorList>
            <person name="Liu X.Y."/>
            <person name="Yang K.Y."/>
            <person name="Wang M.Q."/>
            <person name="Kwok J.S."/>
            <person name="Zeng X."/>
            <person name="Yang Z."/>
            <person name="Xiao X.J."/>
            <person name="Lau C.P."/>
            <person name="Li Y."/>
            <person name="Huang Z.M."/>
            <person name="Ba J.G."/>
            <person name="Yim A.K."/>
            <person name="Ouyang C.Y."/>
            <person name="Ngai S.M."/>
            <person name="Chan T.F."/>
            <person name="Leung E.L."/>
            <person name="Liu L."/>
            <person name="Liu Z.G."/>
            <person name="Tsui S.K."/>
        </authorList>
    </citation>
    <scope>NUCLEOTIDE SEQUENCE [LARGE SCALE GENOMIC DNA]</scope>
    <source>
        <strain evidence="2">Derp</strain>
    </source>
</reference>
<dbReference type="Proteomes" id="UP000887458">
    <property type="component" value="Unassembled WGS sequence"/>
</dbReference>
<evidence type="ECO:0000313" key="3">
    <source>
        <dbReference type="Proteomes" id="UP000887458"/>
    </source>
</evidence>
<comment type="caution">
    <text evidence="2">The sequence shown here is derived from an EMBL/GenBank/DDBJ whole genome shotgun (WGS) entry which is preliminary data.</text>
</comment>
<proteinExistence type="predicted"/>
<feature type="transmembrane region" description="Helical" evidence="1">
    <location>
        <begin position="30"/>
        <end position="51"/>
    </location>
</feature>
<protein>
    <submittedName>
        <fullName evidence="2">Uncharacterized protein</fullName>
    </submittedName>
</protein>
<keyword evidence="3" id="KW-1185">Reference proteome</keyword>
<gene>
    <name evidence="2" type="ORF">DERP_004737</name>
</gene>
<dbReference type="EMBL" id="NJHN03000029">
    <property type="protein sequence ID" value="KAH9424552.1"/>
    <property type="molecule type" value="Genomic_DNA"/>
</dbReference>
<keyword evidence="1" id="KW-0472">Membrane</keyword>
<evidence type="ECO:0000313" key="2">
    <source>
        <dbReference type="EMBL" id="KAH9424552.1"/>
    </source>
</evidence>
<organism evidence="2 3">
    <name type="scientific">Dermatophagoides pteronyssinus</name>
    <name type="common">European house dust mite</name>
    <dbReference type="NCBI Taxonomy" id="6956"/>
    <lineage>
        <taxon>Eukaryota</taxon>
        <taxon>Metazoa</taxon>
        <taxon>Ecdysozoa</taxon>
        <taxon>Arthropoda</taxon>
        <taxon>Chelicerata</taxon>
        <taxon>Arachnida</taxon>
        <taxon>Acari</taxon>
        <taxon>Acariformes</taxon>
        <taxon>Sarcoptiformes</taxon>
        <taxon>Astigmata</taxon>
        <taxon>Psoroptidia</taxon>
        <taxon>Analgoidea</taxon>
        <taxon>Pyroglyphidae</taxon>
        <taxon>Dermatophagoidinae</taxon>
        <taxon>Dermatophagoides</taxon>
    </lineage>
</organism>